<evidence type="ECO:0000313" key="3">
    <source>
        <dbReference type="EMBL" id="KAL3400471.1"/>
    </source>
</evidence>
<feature type="compositionally biased region" description="Basic residues" evidence="2">
    <location>
        <begin position="100"/>
        <end position="112"/>
    </location>
</feature>
<proteinExistence type="predicted"/>
<dbReference type="AlphaFoldDB" id="A0ABD2X558"/>
<dbReference type="PANTHER" id="PTHR34239">
    <property type="entry name" value="APPLE DOMAIN-CONTAINING PROTEIN"/>
    <property type="match status" value="1"/>
</dbReference>
<feature type="compositionally biased region" description="Low complexity" evidence="2">
    <location>
        <begin position="122"/>
        <end position="142"/>
    </location>
</feature>
<accession>A0ABD2X558</accession>
<name>A0ABD2X558_9HYME</name>
<reference evidence="3 4" key="1">
    <citation type="journal article" date="2024" name="bioRxiv">
        <title>A reference genome for Trichogramma kaykai: A tiny desert-dwelling parasitoid wasp with competing sex-ratio distorters.</title>
        <authorList>
            <person name="Culotta J."/>
            <person name="Lindsey A.R."/>
        </authorList>
    </citation>
    <scope>NUCLEOTIDE SEQUENCE [LARGE SCALE GENOMIC DNA]</scope>
    <source>
        <strain evidence="3 4">KSX58</strain>
    </source>
</reference>
<dbReference type="EMBL" id="JBJJXI010000051">
    <property type="protein sequence ID" value="KAL3400471.1"/>
    <property type="molecule type" value="Genomic_DNA"/>
</dbReference>
<feature type="compositionally biased region" description="Polar residues" evidence="2">
    <location>
        <begin position="483"/>
        <end position="492"/>
    </location>
</feature>
<evidence type="ECO:0000313" key="4">
    <source>
        <dbReference type="Proteomes" id="UP001627154"/>
    </source>
</evidence>
<dbReference type="PANTHER" id="PTHR34239:SF2">
    <property type="entry name" value="TRANSPOSABLE ELEMENT P TRANSPOSASE_THAP9 CONSERVED DOMAIN-CONTAINING PROTEIN"/>
    <property type="match status" value="1"/>
</dbReference>
<feature type="compositionally biased region" description="Basic and acidic residues" evidence="2">
    <location>
        <begin position="453"/>
        <end position="465"/>
    </location>
</feature>
<organism evidence="3 4">
    <name type="scientific">Trichogramma kaykai</name>
    <dbReference type="NCBI Taxonomy" id="54128"/>
    <lineage>
        <taxon>Eukaryota</taxon>
        <taxon>Metazoa</taxon>
        <taxon>Ecdysozoa</taxon>
        <taxon>Arthropoda</taxon>
        <taxon>Hexapoda</taxon>
        <taxon>Insecta</taxon>
        <taxon>Pterygota</taxon>
        <taxon>Neoptera</taxon>
        <taxon>Endopterygota</taxon>
        <taxon>Hymenoptera</taxon>
        <taxon>Apocrita</taxon>
        <taxon>Proctotrupomorpha</taxon>
        <taxon>Chalcidoidea</taxon>
        <taxon>Trichogrammatidae</taxon>
        <taxon>Trichogramma</taxon>
    </lineage>
</organism>
<keyword evidence="4" id="KW-1185">Reference proteome</keyword>
<protein>
    <submittedName>
        <fullName evidence="3">Uncharacterized protein</fullName>
    </submittedName>
</protein>
<comment type="caution">
    <text evidence="3">The sequence shown here is derived from an EMBL/GenBank/DDBJ whole genome shotgun (WGS) entry which is preliminary data.</text>
</comment>
<feature type="region of interest" description="Disordered" evidence="2">
    <location>
        <begin position="80"/>
        <end position="186"/>
    </location>
</feature>
<feature type="region of interest" description="Disordered" evidence="2">
    <location>
        <begin position="239"/>
        <end position="260"/>
    </location>
</feature>
<feature type="compositionally biased region" description="Basic residues" evidence="2">
    <location>
        <begin position="161"/>
        <end position="181"/>
    </location>
</feature>
<gene>
    <name evidence="3" type="ORF">TKK_006328</name>
</gene>
<feature type="coiled-coil region" evidence="1">
    <location>
        <begin position="47"/>
        <end position="74"/>
    </location>
</feature>
<keyword evidence="1" id="KW-0175">Coiled coil</keyword>
<feature type="region of interest" description="Disordered" evidence="2">
    <location>
        <begin position="453"/>
        <end position="506"/>
    </location>
</feature>
<sequence>MIPDKIKVLSQLHRLHRHHHRQDREDRLACKKDLALGRKAAHWSKKSHRVARKMTKLEEKLRKYQDNCNALVVDFDEDGDEALSSSSINNDDAPLERADRRHHRHHRHHRRQGGRDHHRNDSAASCSDDSSDSSSSSSSSSDSDSDDSKSASSSRSVSPSQRRRRHQHPHHRHHHHQRPQRRGKEDDGIYGCVYRILSRSEPSLHDESVAAAAVGESQSAAVAESPVVVVDLEAHSYCTARDDDDDGGGGDSERGSAAVAPAQVLQDCETTNEDEEMEDFDDVVLEDGWKKIVLEGLPAEEKAALTSKYSVAKRAHILQGPRLNPELRLVAGPRALERDLLLASQQSQLGSGLKALARGLGCLRGCSELEKNPSVAEALGRLEDASRLLLDAHRDAGRARRLEMRADLRHEARDALDRDDVDRAATNDEDGWLFGGEAAARLKDLRCFKKCQRREERREARSEKGQKRKLAQGRAAESKRTTTPDGNSSSSKKQLDNLAELSIKNS</sequence>
<evidence type="ECO:0000256" key="1">
    <source>
        <dbReference type="SAM" id="Coils"/>
    </source>
</evidence>
<dbReference type="Proteomes" id="UP001627154">
    <property type="component" value="Unassembled WGS sequence"/>
</dbReference>
<feature type="compositionally biased region" description="Low complexity" evidence="2">
    <location>
        <begin position="150"/>
        <end position="160"/>
    </location>
</feature>
<evidence type="ECO:0000256" key="2">
    <source>
        <dbReference type="SAM" id="MobiDB-lite"/>
    </source>
</evidence>